<evidence type="ECO:0000259" key="10">
    <source>
        <dbReference type="PROSITE" id="PS51831"/>
    </source>
</evidence>
<accession>A0A4P8XU42</accession>
<evidence type="ECO:0000256" key="7">
    <source>
        <dbReference type="HAMAP-Rule" id="MF_00335"/>
    </source>
</evidence>
<dbReference type="GO" id="GO:0004521">
    <property type="term" value="F:RNA endonuclease activity"/>
    <property type="evidence" value="ECO:0007669"/>
    <property type="project" value="UniProtKB-UniRule"/>
</dbReference>
<dbReference type="Pfam" id="PF12072">
    <property type="entry name" value="RNase_Y_N"/>
    <property type="match status" value="1"/>
</dbReference>
<dbReference type="RefSeq" id="WP_138156205.1">
    <property type="nucleotide sequence ID" value="NZ_CP039381.1"/>
</dbReference>
<dbReference type="Gene3D" id="3.30.1370.10">
    <property type="entry name" value="K Homology domain, type 1"/>
    <property type="match status" value="1"/>
</dbReference>
<feature type="region of interest" description="Disordered" evidence="9">
    <location>
        <begin position="75"/>
        <end position="117"/>
    </location>
</feature>
<gene>
    <name evidence="7 11" type="primary">rny</name>
    <name evidence="11" type="ORF">E5Z56_01445</name>
</gene>
<evidence type="ECO:0000313" key="12">
    <source>
        <dbReference type="Proteomes" id="UP000301475"/>
    </source>
</evidence>
<dbReference type="InterPro" id="IPR003607">
    <property type="entry name" value="HD/PDEase_dom"/>
</dbReference>
<dbReference type="HAMAP" id="MF_00335">
    <property type="entry name" value="RNase_Y"/>
    <property type="match status" value="1"/>
</dbReference>
<dbReference type="InterPro" id="IPR022711">
    <property type="entry name" value="RNase_Y_N"/>
</dbReference>
<reference evidence="11 12" key="1">
    <citation type="submission" date="2019-04" db="EMBL/GenBank/DDBJ databases">
        <authorList>
            <person name="Embree M."/>
            <person name="Gaffney J.R."/>
        </authorList>
    </citation>
    <scope>NUCLEOTIDE SEQUENCE [LARGE SCALE GENOMIC DNA]</scope>
    <source>
        <strain evidence="11 12">JE7A12</strain>
    </source>
</reference>
<dbReference type="Proteomes" id="UP000301475">
    <property type="component" value="Chromosome"/>
</dbReference>
<dbReference type="InterPro" id="IPR036612">
    <property type="entry name" value="KH_dom_type_1_sf"/>
</dbReference>
<dbReference type="InterPro" id="IPR006674">
    <property type="entry name" value="HD_domain"/>
</dbReference>
<evidence type="ECO:0000256" key="4">
    <source>
        <dbReference type="ARBA" id="ARBA00022884"/>
    </source>
</evidence>
<dbReference type="InterPro" id="IPR004088">
    <property type="entry name" value="KH_dom_type_1"/>
</dbReference>
<dbReference type="Pfam" id="PF00013">
    <property type="entry name" value="KH_1"/>
    <property type="match status" value="1"/>
</dbReference>
<dbReference type="InterPro" id="IPR004087">
    <property type="entry name" value="KH_dom"/>
</dbReference>
<dbReference type="PANTHER" id="PTHR12826:SF15">
    <property type="entry name" value="RIBONUCLEASE Y"/>
    <property type="match status" value="1"/>
</dbReference>
<dbReference type="OrthoDB" id="9803205at2"/>
<keyword evidence="2 7" id="KW-0255">Endonuclease</keyword>
<keyword evidence="1 7" id="KW-0540">Nuclease</keyword>
<evidence type="ECO:0000256" key="5">
    <source>
        <dbReference type="ARBA" id="ARBA00061537"/>
    </source>
</evidence>
<keyword evidence="3 7" id="KW-0378">Hydrolase</keyword>
<evidence type="ECO:0000256" key="2">
    <source>
        <dbReference type="ARBA" id="ARBA00022759"/>
    </source>
</evidence>
<keyword evidence="4 7" id="KW-0694">RNA-binding</keyword>
<evidence type="ECO:0000256" key="8">
    <source>
        <dbReference type="NCBIfam" id="TIGR03319"/>
    </source>
</evidence>
<dbReference type="PROSITE" id="PS50084">
    <property type="entry name" value="KH_TYPE_1"/>
    <property type="match status" value="1"/>
</dbReference>
<feature type="domain" description="HD" evidence="10">
    <location>
        <begin position="333"/>
        <end position="426"/>
    </location>
</feature>
<evidence type="ECO:0000256" key="6">
    <source>
        <dbReference type="ARBA" id="ARBA00073072"/>
    </source>
</evidence>
<evidence type="ECO:0000256" key="1">
    <source>
        <dbReference type="ARBA" id="ARBA00022722"/>
    </source>
</evidence>
<evidence type="ECO:0000256" key="9">
    <source>
        <dbReference type="SAM" id="MobiDB-lite"/>
    </source>
</evidence>
<dbReference type="Gene3D" id="1.10.3210.10">
    <property type="entry name" value="Hypothetical protein af1432"/>
    <property type="match status" value="1"/>
</dbReference>
<keyword evidence="12" id="KW-1185">Reference proteome</keyword>
<dbReference type="GO" id="GO:0006402">
    <property type="term" value="P:mRNA catabolic process"/>
    <property type="evidence" value="ECO:0007669"/>
    <property type="project" value="UniProtKB-UniRule"/>
</dbReference>
<protein>
    <recommendedName>
        <fullName evidence="6 7">Ribonuclease Y</fullName>
        <shortName evidence="7">RNase Y</shortName>
        <ecNumber evidence="7 8">3.1.-.-</ecNumber>
    </recommendedName>
</protein>
<dbReference type="CDD" id="cd00077">
    <property type="entry name" value="HDc"/>
    <property type="match status" value="1"/>
</dbReference>
<dbReference type="NCBIfam" id="TIGR03319">
    <property type="entry name" value="RNase_Y"/>
    <property type="match status" value="1"/>
</dbReference>
<dbReference type="KEGG" id="ruj:E5Z56_01445"/>
<comment type="function">
    <text evidence="7">Endoribonuclease that initiates mRNA decay.</text>
</comment>
<dbReference type="SMART" id="SM00471">
    <property type="entry name" value="HDc"/>
    <property type="match status" value="1"/>
</dbReference>
<dbReference type="FunFam" id="1.10.3210.10:FF:000003">
    <property type="entry name" value="Ribonuclease Y"/>
    <property type="match status" value="1"/>
</dbReference>
<dbReference type="GO" id="GO:0003723">
    <property type="term" value="F:RNA binding"/>
    <property type="evidence" value="ECO:0007669"/>
    <property type="project" value="UniProtKB-UniRule"/>
</dbReference>
<name>A0A4P8XU42_9FIRM</name>
<dbReference type="SMART" id="SM00322">
    <property type="entry name" value="KH"/>
    <property type="match status" value="1"/>
</dbReference>
<evidence type="ECO:0000313" key="11">
    <source>
        <dbReference type="EMBL" id="QCT06112.1"/>
    </source>
</evidence>
<dbReference type="FunFam" id="3.30.1370.10:FF:000006">
    <property type="entry name" value="Ribonuclease Y"/>
    <property type="match status" value="1"/>
</dbReference>
<dbReference type="EMBL" id="CP039381">
    <property type="protein sequence ID" value="QCT06112.1"/>
    <property type="molecule type" value="Genomic_DNA"/>
</dbReference>
<dbReference type="InterPro" id="IPR006675">
    <property type="entry name" value="HDIG_dom"/>
</dbReference>
<sequence>MPMWLAIVLIVVAIVAGLAVGVYLGIQRRKQVAEKAIGSAETEANRIVSEAIKSAEAKKKEFLLEGKDELHRLRNENEKEISDRRKEVQRQERRIQQKEETLDRKMDNLEKKENNYQRKQKEVEQKLQEVEQVKKSQFEMLERISGYTADQAKDYLLQQLDTELDHEKSVKILEYEEKLKEESDKRARNIISLAIQRLAADQVSEATVSVVSLPNDDMKGRIIGREGRNIRTIETLTGVDLIIDDTPEAITLSSFEPVRREIARVALEKLISDGRIHPARIEETVEKARREVEATIKAEGERTVVELGVNNLHPELVKLLGRLKYRTSYGQNVLRHSIEVAYISGMIASELGLNPTVAKRAGLLHDIGKALDHEMEGSHIQLGVEVARKYKESDAVIHAIHAHHGDVEAKTVVACIVQAADAISAARPGARRENIENYIKRLQQLEEVGKSFPGVDSCFAIQAGREIRVMVKPEQINDDKMAPLAREISKKIEQELEYPGQIKVNIIRESRVSDYAK</sequence>
<dbReference type="PROSITE" id="PS51831">
    <property type="entry name" value="HD"/>
    <property type="match status" value="1"/>
</dbReference>
<proteinExistence type="inferred from homology"/>
<dbReference type="AlphaFoldDB" id="A0A4P8XU42"/>
<dbReference type="EC" id="3.1.-.-" evidence="7 8"/>
<comment type="similarity">
    <text evidence="5 7">Belongs to the RNase Y family.</text>
</comment>
<dbReference type="SUPFAM" id="SSF54791">
    <property type="entry name" value="Eukaryotic type KH-domain (KH-domain type I)"/>
    <property type="match status" value="1"/>
</dbReference>
<dbReference type="GO" id="GO:0016787">
    <property type="term" value="F:hydrolase activity"/>
    <property type="evidence" value="ECO:0007669"/>
    <property type="project" value="UniProtKB-KW"/>
</dbReference>
<dbReference type="PANTHER" id="PTHR12826">
    <property type="entry name" value="RIBONUCLEASE Y"/>
    <property type="match status" value="1"/>
</dbReference>
<dbReference type="SUPFAM" id="SSF109604">
    <property type="entry name" value="HD-domain/PDEase-like"/>
    <property type="match status" value="1"/>
</dbReference>
<organism evidence="11 12">
    <name type="scientific">Ruminococcus bovis</name>
    <dbReference type="NCBI Taxonomy" id="2564099"/>
    <lineage>
        <taxon>Bacteria</taxon>
        <taxon>Bacillati</taxon>
        <taxon>Bacillota</taxon>
        <taxon>Clostridia</taxon>
        <taxon>Eubacteriales</taxon>
        <taxon>Oscillospiraceae</taxon>
        <taxon>Ruminococcus</taxon>
    </lineage>
</organism>
<dbReference type="InterPro" id="IPR017705">
    <property type="entry name" value="Ribonuclease_Y"/>
</dbReference>
<dbReference type="NCBIfam" id="TIGR00277">
    <property type="entry name" value="HDIG"/>
    <property type="match status" value="1"/>
</dbReference>
<dbReference type="Pfam" id="PF01966">
    <property type="entry name" value="HD"/>
    <property type="match status" value="1"/>
</dbReference>
<evidence type="ECO:0000256" key="3">
    <source>
        <dbReference type="ARBA" id="ARBA00022801"/>
    </source>
</evidence>
<dbReference type="GO" id="GO:0005886">
    <property type="term" value="C:plasma membrane"/>
    <property type="evidence" value="ECO:0007669"/>
    <property type="project" value="UniProtKB-UniRule"/>
</dbReference>
<dbReference type="CDD" id="cd22431">
    <property type="entry name" value="KH-I_RNaseY"/>
    <property type="match status" value="1"/>
</dbReference>